<feature type="domain" description="Dienelactone hydrolase" evidence="2">
    <location>
        <begin position="6"/>
        <end position="246"/>
    </location>
</feature>
<dbReference type="PANTHER" id="PTHR17630:SF105">
    <property type="entry name" value="DIENELACTONE HYDROLASE FAMILY PROTEIN (AFU_ORTHOLOGUE AFUA_4G08790)"/>
    <property type="match status" value="1"/>
</dbReference>
<dbReference type="InterPro" id="IPR002925">
    <property type="entry name" value="Dienelactn_hydro"/>
</dbReference>
<dbReference type="Proteomes" id="UP000283569">
    <property type="component" value="Unassembled WGS sequence"/>
</dbReference>
<dbReference type="InterPro" id="IPR029058">
    <property type="entry name" value="AB_hydrolase_fold"/>
</dbReference>
<evidence type="ECO:0000256" key="1">
    <source>
        <dbReference type="SAM" id="MobiDB-lite"/>
    </source>
</evidence>
<dbReference type="Gene3D" id="3.40.50.1820">
    <property type="entry name" value="alpha/beta hydrolase"/>
    <property type="match status" value="1"/>
</dbReference>
<protein>
    <recommendedName>
        <fullName evidence="2">Dienelactone hydrolase domain-containing protein</fullName>
    </recommendedName>
</protein>
<evidence type="ECO:0000313" key="3">
    <source>
        <dbReference type="EMBL" id="RKL39438.1"/>
    </source>
</evidence>
<reference evidence="3 4" key="1">
    <citation type="journal article" date="2018" name="Sci. Rep.">
        <title>Characterisation of pathogen-specific regions and novel effector candidates in Fusarium oxysporum f. sp. cepae.</title>
        <authorList>
            <person name="Armitage A.D."/>
            <person name="Taylor A."/>
            <person name="Sobczyk M.K."/>
            <person name="Baxter L."/>
            <person name="Greenfield B.P."/>
            <person name="Bates H.J."/>
            <person name="Wilson F."/>
            <person name="Jackson A.C."/>
            <person name="Ott S."/>
            <person name="Harrison R.J."/>
            <person name="Clarkson J.P."/>
        </authorList>
    </citation>
    <scope>NUCLEOTIDE SEQUENCE [LARGE SCALE GENOMIC DNA]</scope>
    <source>
        <strain evidence="3 4">Fp_A8</strain>
    </source>
</reference>
<accession>A0A420TD21</accession>
<comment type="caution">
    <text evidence="3">The sequence shown here is derived from an EMBL/GenBank/DDBJ whole genome shotgun (WGS) entry which is preliminary data.</text>
</comment>
<feature type="region of interest" description="Disordered" evidence="1">
    <location>
        <begin position="312"/>
        <end position="346"/>
    </location>
</feature>
<dbReference type="SUPFAM" id="SSF53474">
    <property type="entry name" value="alpha/beta-Hydrolases"/>
    <property type="match status" value="1"/>
</dbReference>
<dbReference type="GO" id="GO:0016787">
    <property type="term" value="F:hydrolase activity"/>
    <property type="evidence" value="ECO:0007669"/>
    <property type="project" value="InterPro"/>
</dbReference>
<organism evidence="3 4">
    <name type="scientific">Gibberella intermedia</name>
    <name type="common">Bulb rot disease fungus</name>
    <name type="synonym">Fusarium proliferatum</name>
    <dbReference type="NCBI Taxonomy" id="948311"/>
    <lineage>
        <taxon>Eukaryota</taxon>
        <taxon>Fungi</taxon>
        <taxon>Dikarya</taxon>
        <taxon>Ascomycota</taxon>
        <taxon>Pezizomycotina</taxon>
        <taxon>Sordariomycetes</taxon>
        <taxon>Hypocreomycetidae</taxon>
        <taxon>Hypocreales</taxon>
        <taxon>Nectriaceae</taxon>
        <taxon>Fusarium</taxon>
        <taxon>Fusarium fujikuroi species complex</taxon>
    </lineage>
</organism>
<gene>
    <name evidence="3" type="ORF">BFJ72_g6912</name>
</gene>
<name>A0A420TD21_GIBIN</name>
<evidence type="ECO:0000259" key="2">
    <source>
        <dbReference type="Pfam" id="PF01738"/>
    </source>
</evidence>
<feature type="compositionally biased region" description="Acidic residues" evidence="1">
    <location>
        <begin position="321"/>
        <end position="331"/>
    </location>
</feature>
<proteinExistence type="predicted"/>
<evidence type="ECO:0000313" key="4">
    <source>
        <dbReference type="Proteomes" id="UP000283569"/>
    </source>
</evidence>
<dbReference type="Pfam" id="PF01738">
    <property type="entry name" value="DLH"/>
    <property type="match status" value="1"/>
</dbReference>
<dbReference type="EMBL" id="MRDB01000021">
    <property type="protein sequence ID" value="RKL39438.1"/>
    <property type="molecule type" value="Genomic_DNA"/>
</dbReference>
<sequence>MFGRPTYVASPQDDKPIKGIIVIVPDAFGWEFVNNRLLADQYALNGNFLVYLPDFMDGRSAPIWLLDIVGPLTDTTPIWNWIWKPWYLAQTIYGMTPFFYYNSLAASWPRIRSFFEAVRLREGPQRRIGAAGFCWGGKPVLTLAHPDSITKDGMPLVDAVFTGHPSGMSLPEDAEQIIKPVSVAIGDRDIVTSMSRVNLMKETWRDLDTPTEMVVYPGAGHGFCVRVDEKNENLFQQSKEAEKQALDWQLPPGYTEVYKKTHSVLEATVKRLYLMVRNGDTWDFDEPNLDNCGEVIVHDIIHKLGYSQPRIEARPPTPLMDLEDDENSEDTASEHGEEIADQVPKEEVVVPETGLPTPCRDEQSPPEQCLDNCEDGSQTSIDHSVGSDTLSTLAQQWANGFYADFSTPIWGADMMAVNWPQSDLMSKVTRETISSDIPLLFQPAGFNMCGRMDGLNYF</sequence>
<feature type="compositionally biased region" description="Basic and acidic residues" evidence="1">
    <location>
        <begin position="332"/>
        <end position="346"/>
    </location>
</feature>
<dbReference type="PANTHER" id="PTHR17630">
    <property type="entry name" value="DIENELACTONE HYDROLASE"/>
    <property type="match status" value="1"/>
</dbReference>
<dbReference type="AlphaFoldDB" id="A0A420TD21"/>